<dbReference type="AlphaFoldDB" id="A0A852V169"/>
<reference evidence="6 7" key="1">
    <citation type="submission" date="2020-07" db="EMBL/GenBank/DDBJ databases">
        <title>Sequencing the genomes of 1000 actinobacteria strains.</title>
        <authorList>
            <person name="Klenk H.-P."/>
        </authorList>
    </citation>
    <scope>NUCLEOTIDE SEQUENCE [LARGE SCALE GENOMIC DNA]</scope>
    <source>
        <strain evidence="6 7">DSM 45763</strain>
    </source>
</reference>
<sequence>MLGNFTTTDHTDGKGLVVTTADRAGLDTVDRVELMTALAEHGYVLLRGFDTDPATFSTLIQSVSSRITLDPARKFAGGNVAQKIEAGLVPQGLHVENGATPWVPDLVWFYCETPAKVGSQTTICDGLHVWDRLPARTQELFLSTRITFARPMPEDKWKNLVVRLLDGAKTADEVVFDDLLAVTDDGVDVKYRLRPDGSVHYKYFTYAAHTTLFGGDIAFTNSILTPSVNYEPPVIEFEDGRPLDAMLMRQIIEATELETEEIDWHAGDVALVDNSRLMHGRRKIRDPLRSLYNAQSYARDDVVAAVRERVTSATRRAA</sequence>
<comment type="caution">
    <text evidence="6">The sequence shown here is derived from an EMBL/GenBank/DDBJ whole genome shotgun (WGS) entry which is preliminary data.</text>
</comment>
<name>A0A852V169_9ACTN</name>
<comment type="cofactor">
    <cofactor evidence="1">
        <name>Fe(2+)</name>
        <dbReference type="ChEBI" id="CHEBI:29033"/>
    </cofactor>
</comment>
<evidence type="ECO:0000313" key="7">
    <source>
        <dbReference type="Proteomes" id="UP000576393"/>
    </source>
</evidence>
<protein>
    <submittedName>
        <fullName evidence="6">Alpha-ketoglutarate-dependent taurine dioxygenase</fullName>
    </submittedName>
</protein>
<dbReference type="GO" id="GO:0051213">
    <property type="term" value="F:dioxygenase activity"/>
    <property type="evidence" value="ECO:0007669"/>
    <property type="project" value="UniProtKB-KW"/>
</dbReference>
<proteinExistence type="predicted"/>
<organism evidence="6 7">
    <name type="scientific">Streptosporangium sandarakinum</name>
    <dbReference type="NCBI Taxonomy" id="1260955"/>
    <lineage>
        <taxon>Bacteria</taxon>
        <taxon>Bacillati</taxon>
        <taxon>Actinomycetota</taxon>
        <taxon>Actinomycetes</taxon>
        <taxon>Streptosporangiales</taxon>
        <taxon>Streptosporangiaceae</taxon>
        <taxon>Streptosporangium</taxon>
    </lineage>
</organism>
<dbReference type="InterPro" id="IPR042098">
    <property type="entry name" value="TauD-like_sf"/>
</dbReference>
<dbReference type="GO" id="GO:0017000">
    <property type="term" value="P:antibiotic biosynthetic process"/>
    <property type="evidence" value="ECO:0007669"/>
    <property type="project" value="UniProtKB-KW"/>
</dbReference>
<evidence type="ECO:0000256" key="4">
    <source>
        <dbReference type="ARBA" id="ARBA00023194"/>
    </source>
</evidence>
<keyword evidence="3" id="KW-0408">Iron</keyword>
<keyword evidence="7" id="KW-1185">Reference proteome</keyword>
<evidence type="ECO:0000256" key="1">
    <source>
        <dbReference type="ARBA" id="ARBA00001954"/>
    </source>
</evidence>
<dbReference type="Pfam" id="PF02668">
    <property type="entry name" value="TauD"/>
    <property type="match status" value="1"/>
</dbReference>
<dbReference type="InterPro" id="IPR050411">
    <property type="entry name" value="AlphaKG_dependent_hydroxylases"/>
</dbReference>
<dbReference type="PANTHER" id="PTHR10696:SF56">
    <property type="entry name" value="TAUD_TFDA-LIKE DOMAIN-CONTAINING PROTEIN"/>
    <property type="match status" value="1"/>
</dbReference>
<evidence type="ECO:0000256" key="2">
    <source>
        <dbReference type="ARBA" id="ARBA00023002"/>
    </source>
</evidence>
<keyword evidence="2" id="KW-0560">Oxidoreductase</keyword>
<gene>
    <name evidence="6" type="ORF">HDA43_003173</name>
</gene>
<feature type="domain" description="TauD/TfdA-like" evidence="5">
    <location>
        <begin position="26"/>
        <end position="292"/>
    </location>
</feature>
<dbReference type="SUPFAM" id="SSF51197">
    <property type="entry name" value="Clavaminate synthase-like"/>
    <property type="match status" value="1"/>
</dbReference>
<evidence type="ECO:0000313" key="6">
    <source>
        <dbReference type="EMBL" id="NYF41014.1"/>
    </source>
</evidence>
<dbReference type="Proteomes" id="UP000576393">
    <property type="component" value="Unassembled WGS sequence"/>
</dbReference>
<dbReference type="Gene3D" id="3.60.130.10">
    <property type="entry name" value="Clavaminate synthase-like"/>
    <property type="match status" value="1"/>
</dbReference>
<evidence type="ECO:0000256" key="3">
    <source>
        <dbReference type="ARBA" id="ARBA00023004"/>
    </source>
</evidence>
<dbReference type="PANTHER" id="PTHR10696">
    <property type="entry name" value="GAMMA-BUTYROBETAINE HYDROXYLASE-RELATED"/>
    <property type="match status" value="1"/>
</dbReference>
<dbReference type="RefSeq" id="WP_179821419.1">
    <property type="nucleotide sequence ID" value="NZ_JACCCO010000001.1"/>
</dbReference>
<evidence type="ECO:0000259" key="5">
    <source>
        <dbReference type="Pfam" id="PF02668"/>
    </source>
</evidence>
<keyword evidence="6" id="KW-0223">Dioxygenase</keyword>
<accession>A0A852V169</accession>
<dbReference type="EMBL" id="JACCCO010000001">
    <property type="protein sequence ID" value="NYF41014.1"/>
    <property type="molecule type" value="Genomic_DNA"/>
</dbReference>
<keyword evidence="4" id="KW-0045">Antibiotic biosynthesis</keyword>
<dbReference type="InterPro" id="IPR003819">
    <property type="entry name" value="TauD/TfdA-like"/>
</dbReference>